<feature type="transmembrane region" description="Helical" evidence="6">
    <location>
        <begin position="359"/>
        <end position="380"/>
    </location>
</feature>
<sequence length="512" mass="56511">MASSSDIEASGKQELADVEVVYSEYAGTSKVVPEHAYRYQEPEDTNAPKSPLERRLLLKQDLLLVPLAALLYFVTYLDRNSFGNGKLLGMTKDLHMDATQYANAANLFFVGYVVFMIPANVILRTYEPYIIFGAATIAFGALLCGMGGAQSYSAVLALRIFIGVGQSFVQGIGICMSLWYKRTEVAFRGAIYYSTATLSGAFSGLIAYGIGKNLAHTSHAPWQWLFIIEGLIGIGVGILLLTLFPSFPDKMKNGKNWLFTKEEIDLAKQRAKSFNTENSKFEFSQVIAALIDPKTYAYSFMNAGIGMGLSTIGVFLPSFIADFGYTDLDAQLFSVIPYACAFVCLPTCAWISDRINMKGPFIIGGLLFACLGYIILLTEAPTGGKMAATCFIASGLYTTIVLTVTWLGINTGGFTKRGFTWGLAEVFAQVFSIMGTRLYKYPPRYIQGHSIVLSFLAFATLNGIALWVWMAYSNRKKDKILAEYTSRGEVHPDADKSLEERGDHHIYFRYTL</sequence>
<feature type="transmembrane region" description="Helical" evidence="6">
    <location>
        <begin position="156"/>
        <end position="179"/>
    </location>
</feature>
<keyword evidence="2" id="KW-0813">Transport</keyword>
<proteinExistence type="predicted"/>
<keyword evidence="3 6" id="KW-0812">Transmembrane</keyword>
<evidence type="ECO:0000256" key="4">
    <source>
        <dbReference type="ARBA" id="ARBA00022989"/>
    </source>
</evidence>
<dbReference type="PANTHER" id="PTHR43791:SF36">
    <property type="entry name" value="TRANSPORTER, PUTATIVE (AFU_ORTHOLOGUE AFUA_6G08340)-RELATED"/>
    <property type="match status" value="1"/>
</dbReference>
<dbReference type="EMBL" id="JAVHJO010000018">
    <property type="protein sequence ID" value="KAK6524147.1"/>
    <property type="molecule type" value="Genomic_DNA"/>
</dbReference>
<dbReference type="GO" id="GO:0022857">
    <property type="term" value="F:transmembrane transporter activity"/>
    <property type="evidence" value="ECO:0007669"/>
    <property type="project" value="InterPro"/>
</dbReference>
<dbReference type="InterPro" id="IPR020846">
    <property type="entry name" value="MFS_dom"/>
</dbReference>
<comment type="subcellular location">
    <subcellularLocation>
        <location evidence="1">Membrane</location>
        <topology evidence="1">Multi-pass membrane protein</topology>
    </subcellularLocation>
</comment>
<name>A0AAV9WRZ2_9PEZI</name>
<gene>
    <name evidence="8" type="ORF">TWF694_005808</name>
</gene>
<feature type="transmembrane region" description="Helical" evidence="6">
    <location>
        <begin position="129"/>
        <end position="150"/>
    </location>
</feature>
<organism evidence="8 9">
    <name type="scientific">Orbilia ellipsospora</name>
    <dbReference type="NCBI Taxonomy" id="2528407"/>
    <lineage>
        <taxon>Eukaryota</taxon>
        <taxon>Fungi</taxon>
        <taxon>Dikarya</taxon>
        <taxon>Ascomycota</taxon>
        <taxon>Pezizomycotina</taxon>
        <taxon>Orbiliomycetes</taxon>
        <taxon>Orbiliales</taxon>
        <taxon>Orbiliaceae</taxon>
        <taxon>Orbilia</taxon>
    </lineage>
</organism>
<feature type="transmembrane region" description="Helical" evidence="6">
    <location>
        <begin position="191"/>
        <end position="210"/>
    </location>
</feature>
<keyword evidence="4 6" id="KW-1133">Transmembrane helix</keyword>
<evidence type="ECO:0000256" key="6">
    <source>
        <dbReference type="SAM" id="Phobius"/>
    </source>
</evidence>
<dbReference type="InterPro" id="IPR036259">
    <property type="entry name" value="MFS_trans_sf"/>
</dbReference>
<feature type="transmembrane region" description="Helical" evidence="6">
    <location>
        <begin position="451"/>
        <end position="472"/>
    </location>
</feature>
<feature type="transmembrane region" description="Helical" evidence="6">
    <location>
        <begin position="419"/>
        <end position="439"/>
    </location>
</feature>
<feature type="transmembrane region" description="Helical" evidence="6">
    <location>
        <begin position="222"/>
        <end position="244"/>
    </location>
</feature>
<keyword evidence="9" id="KW-1185">Reference proteome</keyword>
<evidence type="ECO:0000256" key="1">
    <source>
        <dbReference type="ARBA" id="ARBA00004141"/>
    </source>
</evidence>
<evidence type="ECO:0000256" key="3">
    <source>
        <dbReference type="ARBA" id="ARBA00022692"/>
    </source>
</evidence>
<evidence type="ECO:0000313" key="9">
    <source>
        <dbReference type="Proteomes" id="UP001365542"/>
    </source>
</evidence>
<feature type="domain" description="Major facilitator superfamily (MFS) profile" evidence="7">
    <location>
        <begin position="64"/>
        <end position="477"/>
    </location>
</feature>
<dbReference type="PROSITE" id="PS50850">
    <property type="entry name" value="MFS"/>
    <property type="match status" value="1"/>
</dbReference>
<dbReference type="GO" id="GO:0016020">
    <property type="term" value="C:membrane"/>
    <property type="evidence" value="ECO:0007669"/>
    <property type="project" value="UniProtKB-SubCell"/>
</dbReference>
<dbReference type="Proteomes" id="UP001365542">
    <property type="component" value="Unassembled WGS sequence"/>
</dbReference>
<evidence type="ECO:0000259" key="7">
    <source>
        <dbReference type="PROSITE" id="PS50850"/>
    </source>
</evidence>
<feature type="transmembrane region" description="Helical" evidence="6">
    <location>
        <begin position="62"/>
        <end position="78"/>
    </location>
</feature>
<evidence type="ECO:0000313" key="8">
    <source>
        <dbReference type="EMBL" id="KAK6524147.1"/>
    </source>
</evidence>
<feature type="transmembrane region" description="Helical" evidence="6">
    <location>
        <begin position="300"/>
        <end position="320"/>
    </location>
</feature>
<evidence type="ECO:0000256" key="2">
    <source>
        <dbReference type="ARBA" id="ARBA00022448"/>
    </source>
</evidence>
<dbReference type="PANTHER" id="PTHR43791">
    <property type="entry name" value="PERMEASE-RELATED"/>
    <property type="match status" value="1"/>
</dbReference>
<protein>
    <recommendedName>
        <fullName evidence="7">Major facilitator superfamily (MFS) profile domain-containing protein</fullName>
    </recommendedName>
</protein>
<evidence type="ECO:0000256" key="5">
    <source>
        <dbReference type="ARBA" id="ARBA00023136"/>
    </source>
</evidence>
<comment type="caution">
    <text evidence="8">The sequence shown here is derived from an EMBL/GenBank/DDBJ whole genome shotgun (WGS) entry which is preliminary data.</text>
</comment>
<feature type="transmembrane region" description="Helical" evidence="6">
    <location>
        <begin position="386"/>
        <end position="407"/>
    </location>
</feature>
<feature type="transmembrane region" description="Helical" evidence="6">
    <location>
        <begin position="98"/>
        <end position="117"/>
    </location>
</feature>
<feature type="transmembrane region" description="Helical" evidence="6">
    <location>
        <begin position="332"/>
        <end position="352"/>
    </location>
</feature>
<dbReference type="Gene3D" id="1.20.1250.20">
    <property type="entry name" value="MFS general substrate transporter like domains"/>
    <property type="match status" value="2"/>
</dbReference>
<accession>A0AAV9WRZ2</accession>
<dbReference type="SUPFAM" id="SSF103473">
    <property type="entry name" value="MFS general substrate transporter"/>
    <property type="match status" value="1"/>
</dbReference>
<dbReference type="Pfam" id="PF07690">
    <property type="entry name" value="MFS_1"/>
    <property type="match status" value="1"/>
</dbReference>
<keyword evidence="5 6" id="KW-0472">Membrane</keyword>
<dbReference type="InterPro" id="IPR011701">
    <property type="entry name" value="MFS"/>
</dbReference>
<reference evidence="8 9" key="1">
    <citation type="submission" date="2019-10" db="EMBL/GenBank/DDBJ databases">
        <authorList>
            <person name="Palmer J.M."/>
        </authorList>
    </citation>
    <scope>NUCLEOTIDE SEQUENCE [LARGE SCALE GENOMIC DNA]</scope>
    <source>
        <strain evidence="8 9">TWF694</strain>
    </source>
</reference>
<dbReference type="AlphaFoldDB" id="A0AAV9WRZ2"/>